<dbReference type="PANTHER" id="PTHR46309">
    <property type="entry name" value="PHD FINGER PROTEIN 12"/>
    <property type="match status" value="1"/>
</dbReference>
<feature type="compositionally biased region" description="Basic and acidic residues" evidence="7">
    <location>
        <begin position="283"/>
        <end position="294"/>
    </location>
</feature>
<dbReference type="CDD" id="cd15532">
    <property type="entry name" value="PHD2_CHD_II"/>
    <property type="match status" value="1"/>
</dbReference>
<evidence type="ECO:0000259" key="8">
    <source>
        <dbReference type="PROSITE" id="PS50016"/>
    </source>
</evidence>
<feature type="compositionally biased region" description="Basic and acidic residues" evidence="7">
    <location>
        <begin position="88"/>
        <end position="102"/>
    </location>
</feature>
<dbReference type="SUPFAM" id="SSF57903">
    <property type="entry name" value="FYVE/PHD zinc finger"/>
    <property type="match status" value="1"/>
</dbReference>
<dbReference type="PROSITE" id="PS50016">
    <property type="entry name" value="ZF_PHD_2"/>
    <property type="match status" value="1"/>
</dbReference>
<feature type="compositionally biased region" description="Low complexity" evidence="7">
    <location>
        <begin position="185"/>
        <end position="197"/>
    </location>
</feature>
<keyword evidence="5" id="KW-0539">Nucleus</keyword>
<dbReference type="InterPro" id="IPR001965">
    <property type="entry name" value="Znf_PHD"/>
</dbReference>
<evidence type="ECO:0000256" key="5">
    <source>
        <dbReference type="ARBA" id="ARBA00023242"/>
    </source>
</evidence>
<keyword evidence="10" id="KW-1185">Reference proteome</keyword>
<protein>
    <recommendedName>
        <fullName evidence="8">PHD-type domain-containing protein</fullName>
    </recommendedName>
</protein>
<feature type="compositionally biased region" description="Basic and acidic residues" evidence="7">
    <location>
        <begin position="464"/>
        <end position="474"/>
    </location>
</feature>
<dbReference type="InterPro" id="IPR056511">
    <property type="entry name" value="IDM1_C"/>
</dbReference>
<keyword evidence="4" id="KW-0862">Zinc</keyword>
<dbReference type="InterPro" id="IPR032308">
    <property type="entry name" value="TDBD"/>
</dbReference>
<dbReference type="InterPro" id="IPR042163">
    <property type="entry name" value="PHF12"/>
</dbReference>
<keyword evidence="3 6" id="KW-0863">Zinc-finger</keyword>
<dbReference type="Pfam" id="PF00628">
    <property type="entry name" value="PHD"/>
    <property type="match status" value="1"/>
</dbReference>
<comment type="subcellular location">
    <subcellularLocation>
        <location evidence="1">Nucleus</location>
    </subcellularLocation>
</comment>
<dbReference type="GO" id="GO:0005634">
    <property type="term" value="C:nucleus"/>
    <property type="evidence" value="ECO:0007669"/>
    <property type="project" value="UniProtKB-SubCell"/>
</dbReference>
<feature type="compositionally biased region" description="Basic and acidic residues" evidence="7">
    <location>
        <begin position="411"/>
        <end position="431"/>
    </location>
</feature>
<dbReference type="InterPro" id="IPR011011">
    <property type="entry name" value="Znf_FYVE_PHD"/>
</dbReference>
<sequence length="1147" mass="127066">MERGGGSGEGSRITVKIPRSSLGCLNVKEIRDGVGRTVSSSGTRRNFQKKRSRVIVSDSESSDDEFMKPPPKNVDRKTLGAKSSSKGEFARKRDRVENDRNGYVRRSNAASGSLVKMNKLDVYEFDEYDGFDSANLMRKRFDNGNVGVSGRSSFAPRRVDSSLGGSGSGEDGLFVRRKKPYVNGSSSLSSQENSSSDSDSDEPIRVQGRNGVLKVKVNNKPSTLAASVNHQEAEIYERPPSSRKVQKRKNVVVKPSCRKSNNVDNNSESEESDASRKSKRRKPECQKSKKEINTKSKPTFSEPLKPAVKEEKRGRRGGGTEKQRLRERIKGMLTDAGWTIDYRPRRNQSYLDAVYVNPSGTAYWSIIKAYDALLKQLKDEEINARSRKDVAAVALVSEDIVNNLARKVKKTGAETKKKWKKDSSGSESEKESDGDDEGGADSDTREERRGSFVKLSGKSKKRGRNETSWDDLHSKSKRLPHYNDARPSSGSDSHYLHGRKSKKIGRCTLLVRSSEDKKNPAIDGFNPYSGKRTLLSWLIECGVVQLRQKVQYMNHQCTKVMLEGWITRAGIHCDCCSKILSVSRFEVHAGSKSYQPFQNIYLESGSSLLHCQIRAWNMQKDAKNLGFHHVDTDGDDPNDDACGICGDGGDLICCDGCPSTYHQTCLGMEVLPLGDWHCPNCTCKFCDAAVDCGGEDGNHISLLSCNMCERRYHQSCMSELEARKVQSFGSASSFCGPKCLELFEKLQKYLGVKNELEAGYSWSLIHRVDTDSDKNSQLSAQRIENNSKLAVGLAIMDECFLPIIDRRSGVNLIRNVLYNCGSNFNRINYTGFYTAILERGDEIICAASLRFHGIQLAEMPFIGTRHIYRRQGMCRRLFDAIESAMRSLKVEKLVIPAIPDFLHAWTGKFGFSPLDDSVRKEMRSLNTLVFPGIDMLQKPLLHEENVRVATAAGDCVVVHADAINSEIEKETKPELASSAEIGLHSNEFVAYGADCYKNFLVSDEENVPVSVETTMDTISKPEDDELRRYIPSEECGISSSCQIALNSSIKQCEDTVSSCEDVNVETVAIIQDVKIQASADFQVENNLSSSVSGIGSSDMSSISQEAKSEQNSSNGDAIPSCKDNDILGTGAKLAESKDNAFADGFLL</sequence>
<organism evidence="9 10">
    <name type="scientific">Arabis nemorensis</name>
    <dbReference type="NCBI Taxonomy" id="586526"/>
    <lineage>
        <taxon>Eukaryota</taxon>
        <taxon>Viridiplantae</taxon>
        <taxon>Streptophyta</taxon>
        <taxon>Embryophyta</taxon>
        <taxon>Tracheophyta</taxon>
        <taxon>Spermatophyta</taxon>
        <taxon>Magnoliopsida</taxon>
        <taxon>eudicotyledons</taxon>
        <taxon>Gunneridae</taxon>
        <taxon>Pentapetalae</taxon>
        <taxon>rosids</taxon>
        <taxon>malvids</taxon>
        <taxon>Brassicales</taxon>
        <taxon>Brassicaceae</taxon>
        <taxon>Arabideae</taxon>
        <taxon>Arabis</taxon>
    </lineage>
</organism>
<proteinExistence type="predicted"/>
<dbReference type="InterPro" id="IPR019787">
    <property type="entry name" value="Znf_PHD-finger"/>
</dbReference>
<feature type="region of interest" description="Disordered" evidence="7">
    <location>
        <begin position="33"/>
        <end position="109"/>
    </location>
</feature>
<comment type="caution">
    <text evidence="9">The sequence shown here is derived from an EMBL/GenBank/DDBJ whole genome shotgun (WGS) entry which is preliminary data.</text>
</comment>
<gene>
    <name evidence="9" type="ORF">ANE_LOCUS524</name>
</gene>
<dbReference type="SUPFAM" id="SSF55729">
    <property type="entry name" value="Acyl-CoA N-acyltransferases (Nat)"/>
    <property type="match status" value="1"/>
</dbReference>
<keyword evidence="2" id="KW-0479">Metal-binding</keyword>
<evidence type="ECO:0000256" key="2">
    <source>
        <dbReference type="ARBA" id="ARBA00022723"/>
    </source>
</evidence>
<feature type="compositionally biased region" description="Low complexity" evidence="7">
    <location>
        <begin position="1094"/>
        <end position="1103"/>
    </location>
</feature>
<dbReference type="EMBL" id="CABITT030000001">
    <property type="protein sequence ID" value="VVA90079.1"/>
    <property type="molecule type" value="Genomic_DNA"/>
</dbReference>
<dbReference type="InterPro" id="IPR016181">
    <property type="entry name" value="Acyl_CoA_acyltransferase"/>
</dbReference>
<dbReference type="Proteomes" id="UP000489600">
    <property type="component" value="Unassembled WGS sequence"/>
</dbReference>
<dbReference type="PANTHER" id="PTHR46309:SF1">
    <property type="entry name" value="PHD FINGER PROTEIN 12"/>
    <property type="match status" value="1"/>
</dbReference>
<name>A0A565AM31_9BRAS</name>
<evidence type="ECO:0000256" key="4">
    <source>
        <dbReference type="ARBA" id="ARBA00022833"/>
    </source>
</evidence>
<dbReference type="Pfam" id="PF23209">
    <property type="entry name" value="IDM1_C"/>
    <property type="match status" value="1"/>
</dbReference>
<dbReference type="Pfam" id="PF16135">
    <property type="entry name" value="TDBD"/>
    <property type="match status" value="1"/>
</dbReference>
<dbReference type="GO" id="GO:0008270">
    <property type="term" value="F:zinc ion binding"/>
    <property type="evidence" value="ECO:0007669"/>
    <property type="project" value="UniProtKB-KW"/>
</dbReference>
<dbReference type="GO" id="GO:0003714">
    <property type="term" value="F:transcription corepressor activity"/>
    <property type="evidence" value="ECO:0007669"/>
    <property type="project" value="InterPro"/>
</dbReference>
<reference evidence="9" key="1">
    <citation type="submission" date="2019-07" db="EMBL/GenBank/DDBJ databases">
        <authorList>
            <person name="Dittberner H."/>
        </authorList>
    </citation>
    <scope>NUCLEOTIDE SEQUENCE [LARGE SCALE GENOMIC DNA]</scope>
</reference>
<evidence type="ECO:0000256" key="1">
    <source>
        <dbReference type="ARBA" id="ARBA00004123"/>
    </source>
</evidence>
<dbReference type="SMART" id="SM00249">
    <property type="entry name" value="PHD"/>
    <property type="match status" value="2"/>
</dbReference>
<feature type="region of interest" description="Disordered" evidence="7">
    <location>
        <begin position="142"/>
        <end position="328"/>
    </location>
</feature>
<dbReference type="InterPro" id="IPR013083">
    <property type="entry name" value="Znf_RING/FYVE/PHD"/>
</dbReference>
<dbReference type="OrthoDB" id="429143at2759"/>
<dbReference type="Gene3D" id="3.30.40.10">
    <property type="entry name" value="Zinc/RING finger domain, C3HC4 (zinc finger)"/>
    <property type="match status" value="1"/>
</dbReference>
<feature type="region of interest" description="Disordered" evidence="7">
    <location>
        <begin position="1094"/>
        <end position="1121"/>
    </location>
</feature>
<dbReference type="Pfam" id="PF22970">
    <property type="entry name" value="DUF7028"/>
    <property type="match status" value="1"/>
</dbReference>
<accession>A0A565AM31</accession>
<evidence type="ECO:0000256" key="7">
    <source>
        <dbReference type="SAM" id="MobiDB-lite"/>
    </source>
</evidence>
<feature type="compositionally biased region" description="Basic and acidic residues" evidence="7">
    <location>
        <begin position="307"/>
        <end position="328"/>
    </location>
</feature>
<feature type="region of interest" description="Disordered" evidence="7">
    <location>
        <begin position="411"/>
        <end position="497"/>
    </location>
</feature>
<evidence type="ECO:0000256" key="6">
    <source>
        <dbReference type="PROSITE-ProRule" id="PRU00146"/>
    </source>
</evidence>
<evidence type="ECO:0000313" key="9">
    <source>
        <dbReference type="EMBL" id="VVA90079.1"/>
    </source>
</evidence>
<dbReference type="AlphaFoldDB" id="A0A565AM31"/>
<dbReference type="GO" id="GO:0006357">
    <property type="term" value="P:regulation of transcription by RNA polymerase II"/>
    <property type="evidence" value="ECO:0007669"/>
    <property type="project" value="TreeGrafter"/>
</dbReference>
<feature type="domain" description="PHD-type" evidence="8">
    <location>
        <begin position="639"/>
        <end position="684"/>
    </location>
</feature>
<feature type="compositionally biased region" description="Polar residues" evidence="7">
    <location>
        <begin position="219"/>
        <end position="230"/>
    </location>
</feature>
<dbReference type="CDD" id="cd04301">
    <property type="entry name" value="NAT_SF"/>
    <property type="match status" value="1"/>
</dbReference>
<evidence type="ECO:0000256" key="3">
    <source>
        <dbReference type="ARBA" id="ARBA00022771"/>
    </source>
</evidence>
<evidence type="ECO:0000313" key="10">
    <source>
        <dbReference type="Proteomes" id="UP000489600"/>
    </source>
</evidence>
<dbReference type="InterPro" id="IPR054292">
    <property type="entry name" value="DUF7028"/>
</dbReference>